<sequence>MRPAPVPSVQRLAGKCALVTGAASGIGAATAHRLAAEGARVLVTDIDEEAGAEVAAAIGRAGGDARFQRCDVADEASWAAAAESARSAFGPVHALVSNAYAVRVAPAHETSAAEWERQLAVSLTGAFLGMRACLDDLAATGGSAVLVSSVHARFGLPGRPAYAAAKAGLTGLARQLAVEYGGRIRVNSVLPGPVLTRAWDGIGEEDRRATAGETAAGRLGRPEEVAAAIAFLVSDDASYVTGASLVVDGGWSVLKNSS</sequence>
<proteinExistence type="inferred from homology"/>
<evidence type="ECO:0000256" key="2">
    <source>
        <dbReference type="ARBA" id="ARBA00023002"/>
    </source>
</evidence>
<keyword evidence="5" id="KW-1185">Reference proteome</keyword>
<dbReference type="KEGG" id="smao:CAG99_26385"/>
<evidence type="ECO:0000256" key="1">
    <source>
        <dbReference type="ARBA" id="ARBA00006484"/>
    </source>
</evidence>
<dbReference type="InterPro" id="IPR002347">
    <property type="entry name" value="SDR_fam"/>
</dbReference>
<dbReference type="FunFam" id="3.40.50.720:FF:000084">
    <property type="entry name" value="Short-chain dehydrogenase reductase"/>
    <property type="match status" value="1"/>
</dbReference>
<dbReference type="InterPro" id="IPR036291">
    <property type="entry name" value="NAD(P)-bd_dom_sf"/>
</dbReference>
<organism evidence="4 5">
    <name type="scientific">Streptomyces marincola</name>
    <dbReference type="NCBI Taxonomy" id="2878388"/>
    <lineage>
        <taxon>Bacteria</taxon>
        <taxon>Bacillati</taxon>
        <taxon>Actinomycetota</taxon>
        <taxon>Actinomycetes</taxon>
        <taxon>Kitasatosporales</taxon>
        <taxon>Streptomycetaceae</taxon>
        <taxon>Streptomyces</taxon>
    </lineage>
</organism>
<dbReference type="CDD" id="cd05233">
    <property type="entry name" value="SDR_c"/>
    <property type="match status" value="1"/>
</dbReference>
<dbReference type="InterPro" id="IPR057326">
    <property type="entry name" value="KR_dom"/>
</dbReference>
<comment type="similarity">
    <text evidence="1">Belongs to the short-chain dehydrogenases/reductases (SDR) family.</text>
</comment>
<dbReference type="PRINTS" id="PR00080">
    <property type="entry name" value="SDRFAMILY"/>
</dbReference>
<dbReference type="PANTHER" id="PTHR24321:SF14">
    <property type="entry name" value="SHORT-CHAIN TYPE DEHYDROGENASE_REDUCTASE BLR2146-RELATED"/>
    <property type="match status" value="1"/>
</dbReference>
<dbReference type="Gene3D" id="3.40.50.720">
    <property type="entry name" value="NAD(P)-binding Rossmann-like Domain"/>
    <property type="match status" value="1"/>
</dbReference>
<dbReference type="SMART" id="SM00822">
    <property type="entry name" value="PKS_KR"/>
    <property type="match status" value="1"/>
</dbReference>
<dbReference type="AlphaFoldDB" id="A0A1W7D488"/>
<dbReference type="RefSeq" id="WP_086161725.1">
    <property type="nucleotide sequence ID" value="NZ_CP021121.1"/>
</dbReference>
<dbReference type="InterPro" id="IPR020904">
    <property type="entry name" value="Sc_DH/Rdtase_CS"/>
</dbReference>
<evidence type="ECO:0000259" key="3">
    <source>
        <dbReference type="SMART" id="SM00822"/>
    </source>
</evidence>
<dbReference type="PANTHER" id="PTHR24321">
    <property type="entry name" value="DEHYDROGENASES, SHORT CHAIN"/>
    <property type="match status" value="1"/>
</dbReference>
<dbReference type="Proteomes" id="UP000194218">
    <property type="component" value="Chromosome"/>
</dbReference>
<gene>
    <name evidence="4" type="ORF">CAG99_26385</name>
</gene>
<accession>A0A1W7D488</accession>
<dbReference type="PRINTS" id="PR00081">
    <property type="entry name" value="GDHRDH"/>
</dbReference>
<name>A0A1W7D488_9ACTN</name>
<evidence type="ECO:0000313" key="5">
    <source>
        <dbReference type="Proteomes" id="UP000194218"/>
    </source>
</evidence>
<feature type="domain" description="Ketoreductase" evidence="3">
    <location>
        <begin position="15"/>
        <end position="205"/>
    </location>
</feature>
<dbReference type="SUPFAM" id="SSF51735">
    <property type="entry name" value="NAD(P)-binding Rossmann-fold domains"/>
    <property type="match status" value="1"/>
</dbReference>
<dbReference type="OrthoDB" id="3542748at2"/>
<keyword evidence="2" id="KW-0560">Oxidoreductase</keyword>
<dbReference type="Pfam" id="PF13561">
    <property type="entry name" value="adh_short_C2"/>
    <property type="match status" value="1"/>
</dbReference>
<dbReference type="GO" id="GO:0016491">
    <property type="term" value="F:oxidoreductase activity"/>
    <property type="evidence" value="ECO:0007669"/>
    <property type="project" value="UniProtKB-KW"/>
</dbReference>
<evidence type="ECO:0000313" key="4">
    <source>
        <dbReference type="EMBL" id="ARQ71888.1"/>
    </source>
</evidence>
<dbReference type="EMBL" id="CP021121">
    <property type="protein sequence ID" value="ARQ71888.1"/>
    <property type="molecule type" value="Genomic_DNA"/>
</dbReference>
<dbReference type="PROSITE" id="PS00061">
    <property type="entry name" value="ADH_SHORT"/>
    <property type="match status" value="1"/>
</dbReference>
<reference evidence="4 5" key="1">
    <citation type="submission" date="2017-05" db="EMBL/GenBank/DDBJ databases">
        <title>Complete genome sequence of Streptomyces sp. SCSIO 03032 revealed the diverse biosynthetic pathways for its bioactive secondary metabolites.</title>
        <authorList>
            <person name="Ma L."/>
            <person name="Zhu Y."/>
            <person name="Zhang W."/>
            <person name="Zhang G."/>
            <person name="Tian X."/>
            <person name="Zhang S."/>
            <person name="Zhang C."/>
        </authorList>
    </citation>
    <scope>NUCLEOTIDE SEQUENCE [LARGE SCALE GENOMIC DNA]</scope>
    <source>
        <strain evidence="4 5">SCSIO 03032</strain>
    </source>
</reference>
<protein>
    <submittedName>
        <fullName evidence="4">Short-chain dehydrogenase</fullName>
    </submittedName>
</protein>